<dbReference type="EMBL" id="JASPKZ010003834">
    <property type="protein sequence ID" value="KAJ9592502.1"/>
    <property type="molecule type" value="Genomic_DNA"/>
</dbReference>
<organism evidence="1 2">
    <name type="scientific">Diploptera punctata</name>
    <name type="common">Pacific beetle cockroach</name>
    <dbReference type="NCBI Taxonomy" id="6984"/>
    <lineage>
        <taxon>Eukaryota</taxon>
        <taxon>Metazoa</taxon>
        <taxon>Ecdysozoa</taxon>
        <taxon>Arthropoda</taxon>
        <taxon>Hexapoda</taxon>
        <taxon>Insecta</taxon>
        <taxon>Pterygota</taxon>
        <taxon>Neoptera</taxon>
        <taxon>Polyneoptera</taxon>
        <taxon>Dictyoptera</taxon>
        <taxon>Blattodea</taxon>
        <taxon>Blaberoidea</taxon>
        <taxon>Blaberidae</taxon>
        <taxon>Diplopterinae</taxon>
        <taxon>Diploptera</taxon>
    </lineage>
</organism>
<dbReference type="Proteomes" id="UP001233999">
    <property type="component" value="Unassembled WGS sequence"/>
</dbReference>
<evidence type="ECO:0000313" key="2">
    <source>
        <dbReference type="Proteomes" id="UP001233999"/>
    </source>
</evidence>
<keyword evidence="2" id="KW-1185">Reference proteome</keyword>
<gene>
    <name evidence="1" type="ORF">L9F63_015819</name>
</gene>
<feature type="non-terminal residue" evidence="1">
    <location>
        <position position="1"/>
    </location>
</feature>
<name>A0AAD8A669_DIPPU</name>
<accession>A0AAD8A669</accession>
<proteinExistence type="predicted"/>
<protein>
    <submittedName>
        <fullName evidence="1">Uncharacterized protein</fullName>
    </submittedName>
</protein>
<comment type="caution">
    <text evidence="1">The sequence shown here is derived from an EMBL/GenBank/DDBJ whole genome shotgun (WGS) entry which is preliminary data.</text>
</comment>
<reference evidence="1" key="1">
    <citation type="journal article" date="2023" name="IScience">
        <title>Live-bearing cockroach genome reveals convergent evolutionary mechanisms linked to viviparity in insects and beyond.</title>
        <authorList>
            <person name="Fouks B."/>
            <person name="Harrison M.C."/>
            <person name="Mikhailova A.A."/>
            <person name="Marchal E."/>
            <person name="English S."/>
            <person name="Carruthers M."/>
            <person name="Jennings E.C."/>
            <person name="Chiamaka E.L."/>
            <person name="Frigard R.A."/>
            <person name="Pippel M."/>
            <person name="Attardo G.M."/>
            <person name="Benoit J.B."/>
            <person name="Bornberg-Bauer E."/>
            <person name="Tobe S.S."/>
        </authorList>
    </citation>
    <scope>NUCLEOTIDE SEQUENCE</scope>
    <source>
        <strain evidence="1">Stay&amp;Tobe</strain>
    </source>
</reference>
<dbReference type="AlphaFoldDB" id="A0AAD8A669"/>
<evidence type="ECO:0000313" key="1">
    <source>
        <dbReference type="EMBL" id="KAJ9592502.1"/>
    </source>
</evidence>
<reference evidence="1" key="2">
    <citation type="submission" date="2023-05" db="EMBL/GenBank/DDBJ databases">
        <authorList>
            <person name="Fouks B."/>
        </authorList>
    </citation>
    <scope>NUCLEOTIDE SEQUENCE</scope>
    <source>
        <strain evidence="1">Stay&amp;Tobe</strain>
        <tissue evidence="1">Testes</tissue>
    </source>
</reference>
<feature type="non-terminal residue" evidence="1">
    <location>
        <position position="65"/>
    </location>
</feature>
<sequence length="65" mass="7332">YSALVRFEIAEVLSAVCLLTGYIKRSLPLNIHIGNTVVSEVRVGCSTTLSRKNVQYSSIWRFIEE</sequence>